<comment type="caution">
    <text evidence="4">The sequence shown here is derived from an EMBL/GenBank/DDBJ whole genome shotgun (WGS) entry which is preliminary data.</text>
</comment>
<evidence type="ECO:0000313" key="4">
    <source>
        <dbReference type="EMBL" id="MPM85465.1"/>
    </source>
</evidence>
<accession>A0A645D8C8</accession>
<dbReference type="EMBL" id="VSSQ01033763">
    <property type="protein sequence ID" value="MPM85465.1"/>
    <property type="molecule type" value="Genomic_DNA"/>
</dbReference>
<dbReference type="GO" id="GO:0005829">
    <property type="term" value="C:cytosol"/>
    <property type="evidence" value="ECO:0007669"/>
    <property type="project" value="TreeGrafter"/>
</dbReference>
<dbReference type="InterPro" id="IPR050197">
    <property type="entry name" value="Aldolase_class_II_sugar_metab"/>
</dbReference>
<gene>
    <name evidence="4" type="primary">fucA_15</name>
    <name evidence="4" type="ORF">SDC9_132546</name>
</gene>
<dbReference type="InterPro" id="IPR036409">
    <property type="entry name" value="Aldolase_II/adducin_N_sf"/>
</dbReference>
<dbReference type="PANTHER" id="PTHR22789:SF0">
    <property type="entry name" value="3-OXO-TETRONATE 4-PHOSPHATE DECARBOXYLASE-RELATED"/>
    <property type="match status" value="1"/>
</dbReference>
<dbReference type="Gene3D" id="3.40.225.10">
    <property type="entry name" value="Class II aldolase/adducin N-terminal domain"/>
    <property type="match status" value="1"/>
</dbReference>
<keyword evidence="2 4" id="KW-0456">Lyase</keyword>
<feature type="domain" description="Class II aldolase/adducin N-terminal" evidence="3">
    <location>
        <begin position="8"/>
        <end position="185"/>
    </location>
</feature>
<keyword evidence="1" id="KW-0479">Metal-binding</keyword>
<dbReference type="SMART" id="SM01007">
    <property type="entry name" value="Aldolase_II"/>
    <property type="match status" value="1"/>
</dbReference>
<dbReference type="Pfam" id="PF00596">
    <property type="entry name" value="Aldolase_II"/>
    <property type="match status" value="1"/>
</dbReference>
<dbReference type="GO" id="GO:0019323">
    <property type="term" value="P:pentose catabolic process"/>
    <property type="evidence" value="ECO:0007669"/>
    <property type="project" value="TreeGrafter"/>
</dbReference>
<dbReference type="EC" id="4.1.2.17" evidence="4"/>
<dbReference type="InterPro" id="IPR001303">
    <property type="entry name" value="Aldolase_II/adducin_N"/>
</dbReference>
<name>A0A645D8C8_9ZZZZ</name>
<dbReference type="SUPFAM" id="SSF53639">
    <property type="entry name" value="AraD/HMP-PK domain-like"/>
    <property type="match status" value="1"/>
</dbReference>
<dbReference type="GO" id="GO:0046872">
    <property type="term" value="F:metal ion binding"/>
    <property type="evidence" value="ECO:0007669"/>
    <property type="project" value="UniProtKB-KW"/>
</dbReference>
<evidence type="ECO:0000256" key="1">
    <source>
        <dbReference type="ARBA" id="ARBA00022723"/>
    </source>
</evidence>
<dbReference type="PANTHER" id="PTHR22789">
    <property type="entry name" value="FUCULOSE PHOSPHATE ALDOLASE"/>
    <property type="match status" value="1"/>
</dbReference>
<dbReference type="GO" id="GO:0008738">
    <property type="term" value="F:L-fuculose-phosphate aldolase activity"/>
    <property type="evidence" value="ECO:0007669"/>
    <property type="project" value="UniProtKB-EC"/>
</dbReference>
<evidence type="ECO:0000256" key="2">
    <source>
        <dbReference type="ARBA" id="ARBA00023239"/>
    </source>
</evidence>
<protein>
    <submittedName>
        <fullName evidence="4">L-fuculose phosphate aldolase</fullName>
        <ecNumber evidence="4">4.1.2.17</ecNumber>
    </submittedName>
</protein>
<evidence type="ECO:0000259" key="3">
    <source>
        <dbReference type="SMART" id="SM01007"/>
    </source>
</evidence>
<dbReference type="AlphaFoldDB" id="A0A645D8C8"/>
<organism evidence="4">
    <name type="scientific">bioreactor metagenome</name>
    <dbReference type="NCBI Taxonomy" id="1076179"/>
    <lineage>
        <taxon>unclassified sequences</taxon>
        <taxon>metagenomes</taxon>
        <taxon>ecological metagenomes</taxon>
    </lineage>
</organism>
<sequence>MLMQKERELVTEYGRKLSAAGLCPGTSGNLSIFSPASGLMAISPSSMDYDQIQPEDVVVADLNGQTAGGNRKPSSEWALHAVFYQNKPEARAVVHTHSVYCTTFAILGAPLRAVHYAIGDAGTNEVPCAPYRTFGTPELAQAAIAACGNGNAVLLANHGVVVCGADLPGAYSLALNLEYVAELQYRALCVGTPNILTRSQMAQVLERFQTYGQTPGEGAGYLHL</sequence>
<reference evidence="4" key="1">
    <citation type="submission" date="2019-08" db="EMBL/GenBank/DDBJ databases">
        <authorList>
            <person name="Kucharzyk K."/>
            <person name="Murdoch R.W."/>
            <person name="Higgins S."/>
            <person name="Loffler F."/>
        </authorList>
    </citation>
    <scope>NUCLEOTIDE SEQUENCE</scope>
</reference>
<proteinExistence type="predicted"/>